<comment type="caution">
    <text evidence="1">The sequence shown here is derived from an EMBL/GenBank/DDBJ whole genome shotgun (WGS) entry which is preliminary data.</text>
</comment>
<dbReference type="Proteomes" id="UP000799764">
    <property type="component" value="Unassembled WGS sequence"/>
</dbReference>
<gene>
    <name evidence="1" type="ORF">P171DRAFT_75299</name>
</gene>
<sequence length="259" mass="29078">MYTLHSQSQDLGGVMRSRNQRASLRRYNELACNSPFERLFSVLVSYCIWSSSRRSACCVLRARSIRCRPKVSSGALRLVFDPLNLLYQEVLEVFWIVGILVDLREALLELVVLLTQLSEALSGPAFACCSILPSNSLGKHPVTRILKVIDTLQWKFAITLDFRKKNLYLFPQSVTPTSQFSSFAASVLGLVFRNVIHGLDFCSLVEVRLDVAQHGGSPVEVKLQPHSQYTNLHELVASQYSGKVPAPPSTLHLRRSPFE</sequence>
<accession>A0A9P4PCL8</accession>
<dbReference type="AlphaFoldDB" id="A0A9P4PCL8"/>
<evidence type="ECO:0000313" key="1">
    <source>
        <dbReference type="EMBL" id="KAF2441631.1"/>
    </source>
</evidence>
<keyword evidence="2" id="KW-1185">Reference proteome</keyword>
<name>A0A9P4PCL8_9PLEO</name>
<dbReference type="EMBL" id="MU001505">
    <property type="protein sequence ID" value="KAF2441631.1"/>
    <property type="molecule type" value="Genomic_DNA"/>
</dbReference>
<proteinExistence type="predicted"/>
<protein>
    <submittedName>
        <fullName evidence="1">Uncharacterized protein</fullName>
    </submittedName>
</protein>
<organism evidence="1 2">
    <name type="scientific">Karstenula rhodostoma CBS 690.94</name>
    <dbReference type="NCBI Taxonomy" id="1392251"/>
    <lineage>
        <taxon>Eukaryota</taxon>
        <taxon>Fungi</taxon>
        <taxon>Dikarya</taxon>
        <taxon>Ascomycota</taxon>
        <taxon>Pezizomycotina</taxon>
        <taxon>Dothideomycetes</taxon>
        <taxon>Pleosporomycetidae</taxon>
        <taxon>Pleosporales</taxon>
        <taxon>Massarineae</taxon>
        <taxon>Didymosphaeriaceae</taxon>
        <taxon>Karstenula</taxon>
    </lineage>
</organism>
<evidence type="ECO:0000313" key="2">
    <source>
        <dbReference type="Proteomes" id="UP000799764"/>
    </source>
</evidence>
<reference evidence="1" key="1">
    <citation type="journal article" date="2020" name="Stud. Mycol.">
        <title>101 Dothideomycetes genomes: a test case for predicting lifestyles and emergence of pathogens.</title>
        <authorList>
            <person name="Haridas S."/>
            <person name="Albert R."/>
            <person name="Binder M."/>
            <person name="Bloem J."/>
            <person name="Labutti K."/>
            <person name="Salamov A."/>
            <person name="Andreopoulos B."/>
            <person name="Baker S."/>
            <person name="Barry K."/>
            <person name="Bills G."/>
            <person name="Bluhm B."/>
            <person name="Cannon C."/>
            <person name="Castanera R."/>
            <person name="Culley D."/>
            <person name="Daum C."/>
            <person name="Ezra D."/>
            <person name="Gonzalez J."/>
            <person name="Henrissat B."/>
            <person name="Kuo A."/>
            <person name="Liang C."/>
            <person name="Lipzen A."/>
            <person name="Lutzoni F."/>
            <person name="Magnuson J."/>
            <person name="Mondo S."/>
            <person name="Nolan M."/>
            <person name="Ohm R."/>
            <person name="Pangilinan J."/>
            <person name="Park H.-J."/>
            <person name="Ramirez L."/>
            <person name="Alfaro M."/>
            <person name="Sun H."/>
            <person name="Tritt A."/>
            <person name="Yoshinaga Y."/>
            <person name="Zwiers L.-H."/>
            <person name="Turgeon B."/>
            <person name="Goodwin S."/>
            <person name="Spatafora J."/>
            <person name="Crous P."/>
            <person name="Grigoriev I."/>
        </authorList>
    </citation>
    <scope>NUCLEOTIDE SEQUENCE</scope>
    <source>
        <strain evidence="1">CBS 690.94</strain>
    </source>
</reference>